<dbReference type="AlphaFoldDB" id="A0A507BIY5"/>
<dbReference type="InParanoid" id="A0A507BIY5"/>
<proteinExistence type="inferred from homology"/>
<evidence type="ECO:0000256" key="3">
    <source>
        <dbReference type="ARBA" id="ARBA00022927"/>
    </source>
</evidence>
<evidence type="ECO:0000256" key="1">
    <source>
        <dbReference type="ARBA" id="ARBA00022448"/>
    </source>
</evidence>
<evidence type="ECO:0000313" key="10">
    <source>
        <dbReference type="Proteomes" id="UP000319257"/>
    </source>
</evidence>
<evidence type="ECO:0000313" key="9">
    <source>
        <dbReference type="EMBL" id="TPX17389.1"/>
    </source>
</evidence>
<evidence type="ECO:0000256" key="5">
    <source>
        <dbReference type="ARBA" id="ARBA00023132"/>
    </source>
</evidence>
<keyword evidence="4 7" id="KW-0811">Translocation</keyword>
<gene>
    <name evidence="9" type="ORF">E0L32_003032</name>
</gene>
<keyword evidence="7" id="KW-0472">Membrane</keyword>
<dbReference type="GeneID" id="41970479"/>
<keyword evidence="6 7" id="KW-0539">Nucleus</keyword>
<evidence type="ECO:0000256" key="2">
    <source>
        <dbReference type="ARBA" id="ARBA00022816"/>
    </source>
</evidence>
<evidence type="ECO:0000256" key="6">
    <source>
        <dbReference type="ARBA" id="ARBA00023242"/>
    </source>
</evidence>
<dbReference type="Gene3D" id="1.20.190.50">
    <property type="match status" value="1"/>
</dbReference>
<keyword evidence="1 7" id="KW-0813">Transport</keyword>
<organism evidence="9 10">
    <name type="scientific">Thyridium curvatum</name>
    <dbReference type="NCBI Taxonomy" id="1093900"/>
    <lineage>
        <taxon>Eukaryota</taxon>
        <taxon>Fungi</taxon>
        <taxon>Dikarya</taxon>
        <taxon>Ascomycota</taxon>
        <taxon>Pezizomycotina</taxon>
        <taxon>Sordariomycetes</taxon>
        <taxon>Sordariomycetidae</taxon>
        <taxon>Thyridiales</taxon>
        <taxon>Thyridiaceae</taxon>
        <taxon>Thyridium</taxon>
    </lineage>
</organism>
<keyword evidence="2" id="KW-0509">mRNA transport</keyword>
<dbReference type="GO" id="GO:0000973">
    <property type="term" value="P:post-transcriptional tethering of RNA polymerase II gene DNA at nuclear periphery"/>
    <property type="evidence" value="ECO:0007669"/>
    <property type="project" value="TreeGrafter"/>
</dbReference>
<dbReference type="Pfam" id="PF04121">
    <property type="entry name" value="Nup84_Nup100"/>
    <property type="match status" value="1"/>
</dbReference>
<reference evidence="9 10" key="1">
    <citation type="submission" date="2019-06" db="EMBL/GenBank/DDBJ databases">
        <title>Draft genome sequence of the filamentous fungus Phialemoniopsis curvata isolated from diesel fuel.</title>
        <authorList>
            <person name="Varaljay V.A."/>
            <person name="Lyon W.J."/>
            <person name="Crouch A.L."/>
            <person name="Drake C.E."/>
            <person name="Hollomon J.M."/>
            <person name="Nadeau L.J."/>
            <person name="Nunn H.S."/>
            <person name="Stevenson B.S."/>
            <person name="Bojanowski C.L."/>
            <person name="Crookes-Goodson W.J."/>
        </authorList>
    </citation>
    <scope>NUCLEOTIDE SEQUENCE [LARGE SCALE GENOMIC DNA]</scope>
    <source>
        <strain evidence="9 10">D216</strain>
    </source>
</reference>
<dbReference type="FunCoup" id="A0A507BIY5">
    <property type="interactions" value="505"/>
</dbReference>
<keyword evidence="10" id="KW-1185">Reference proteome</keyword>
<dbReference type="GO" id="GO:0006406">
    <property type="term" value="P:mRNA export from nucleus"/>
    <property type="evidence" value="ECO:0007669"/>
    <property type="project" value="TreeGrafter"/>
</dbReference>
<evidence type="ECO:0000256" key="7">
    <source>
        <dbReference type="RuleBase" id="RU365072"/>
    </source>
</evidence>
<dbReference type="Proteomes" id="UP000319257">
    <property type="component" value="Unassembled WGS sequence"/>
</dbReference>
<comment type="caution">
    <text evidence="9">The sequence shown here is derived from an EMBL/GenBank/DDBJ whole genome shotgun (WGS) entry which is preliminary data.</text>
</comment>
<name>A0A507BIY5_9PEZI</name>
<accession>A0A507BIY5</accession>
<keyword evidence="5 7" id="KW-0906">Nuclear pore complex</keyword>
<keyword evidence="3" id="KW-0653">Protein transport</keyword>
<sequence>MAPALEQADRKRPVQPGLPGYLHSTGSLGALVRQTSTDSEDGNQGISPDELAMLEDTYQQSSVQVGEEVESFARYLDDCLATRGSPTEQRSRIFRLVDNYYEYASDRAETLRERYRLKKAVRGMRDGQDANDMDVDEQDENSMSQQYADLKKWEEEAETWDLLRRLLPLRYRDKSAGSTSKRASSKVPHTRREYWLDFLESEPKAKEHKTILEWLQNNASKGPEIDELVKDLQRNAERGELLTHGWLHTRGAIKQHKRLVAASDALDPRSPDLVDSNLDKNGKIVTQLDPDVTSRQAGRNLAPEDAYFERALWLGCFELLRRGRSMSEIRDWCAERTEIWRAASMSALPLSSGDDEDVPNYDPYPTVLWRRMCHKLTRDRGTDRFERAVYGLLSGDITSVEAVSRTWDDFTFAKYNAELRGQFDAYLAKQCDPEAIQAMTMLHGDVAVFSDSRDREERNRKAANTPAKALQAAIIEDRLSTFLYQQGCKLADMANAKKESKLIPKYDTTASVPDSPRFVNLSDHDTLRILAHAHIIVSALERLEGKVATEVGLMAKRHQTEDHCIAAYASYLRLVHLQELIPLYSSRLIGERRYSNISRNIIGVDERDFQLRILNIMQRLGLDVVHFVKTQPLLYFSEVRDEPGVCPAKGKFKILEGTAPHLKYGRLIKPGIFGGDPDDPNLADPKDDHLIRSLEWLLLVDGLVLETCAYGVRLYKYFLKNQHLLAARILASRLSCSQLMSAKVGLGSPQEELDPNWWDETFGNTRPEIGERMDEDGFGEMGISKEQLANHARPLWELECLVNALDCLETTACGAASNRQDPSQNRDLTKAIDDNAKLMKGFMKPVLKDWLLESVEEDKDYQELRETYLPEVIIAYASTLQFAGTTTSRDYLLECMDLASVIADKDSDLAQLFVKSGRMKELIESFASCSKALAIWTSDVKKGGPGASSKKLREMGWSRELWSIKP</sequence>
<comment type="subunit">
    <text evidence="7">Part of the nuclear pore complex (NPC).</text>
</comment>
<dbReference type="Gene3D" id="1.10.3450.20">
    <property type="match status" value="1"/>
</dbReference>
<dbReference type="GO" id="GO:0031080">
    <property type="term" value="C:nuclear pore outer ring"/>
    <property type="evidence" value="ECO:0007669"/>
    <property type="project" value="TreeGrafter"/>
</dbReference>
<feature type="region of interest" description="Disordered" evidence="8">
    <location>
        <begin position="1"/>
        <end position="26"/>
    </location>
</feature>
<comment type="function">
    <text evidence="7">Functions as a component of the nuclear pore complex (NPC).</text>
</comment>
<evidence type="ECO:0000256" key="4">
    <source>
        <dbReference type="ARBA" id="ARBA00023010"/>
    </source>
</evidence>
<dbReference type="GO" id="GO:0006606">
    <property type="term" value="P:protein import into nucleus"/>
    <property type="evidence" value="ECO:0007669"/>
    <property type="project" value="TreeGrafter"/>
</dbReference>
<dbReference type="GO" id="GO:0031965">
    <property type="term" value="C:nuclear membrane"/>
    <property type="evidence" value="ECO:0007669"/>
    <property type="project" value="UniProtKB-SubCell"/>
</dbReference>
<comment type="similarity">
    <text evidence="7">Belongs to the nucleoporin Nup84/Nup107 family.</text>
</comment>
<dbReference type="RefSeq" id="XP_030999100.1">
    <property type="nucleotide sequence ID" value="XM_031137288.1"/>
</dbReference>
<dbReference type="OrthoDB" id="3098at2759"/>
<comment type="subcellular location">
    <subcellularLocation>
        <location evidence="7">Nucleus</location>
        <location evidence="7">Nuclear pore complex</location>
    </subcellularLocation>
    <subcellularLocation>
        <location evidence="7">Nucleus membrane</location>
    </subcellularLocation>
</comment>
<dbReference type="PANTHER" id="PTHR13003">
    <property type="entry name" value="NUP107-RELATED"/>
    <property type="match status" value="1"/>
</dbReference>
<dbReference type="STRING" id="1093900.A0A507BIY5"/>
<protein>
    <recommendedName>
        <fullName evidence="7">Nuclear pore complex protein</fullName>
    </recommendedName>
</protein>
<dbReference type="GO" id="GO:0017056">
    <property type="term" value="F:structural constituent of nuclear pore"/>
    <property type="evidence" value="ECO:0007669"/>
    <property type="project" value="UniProtKB-UniRule"/>
</dbReference>
<dbReference type="PANTHER" id="PTHR13003:SF2">
    <property type="entry name" value="NUCLEAR PORE COMPLEX PROTEIN NUP107"/>
    <property type="match status" value="1"/>
</dbReference>
<evidence type="ECO:0000256" key="8">
    <source>
        <dbReference type="SAM" id="MobiDB-lite"/>
    </source>
</evidence>
<dbReference type="InterPro" id="IPR007252">
    <property type="entry name" value="Nup84/Nup107"/>
</dbReference>
<dbReference type="EMBL" id="SKBQ01000013">
    <property type="protein sequence ID" value="TPX17389.1"/>
    <property type="molecule type" value="Genomic_DNA"/>
</dbReference>